<protein>
    <submittedName>
        <fullName evidence="2">Putative secreted protein</fullName>
    </submittedName>
</protein>
<evidence type="ECO:0000313" key="2">
    <source>
        <dbReference type="EMBL" id="JAR89102.1"/>
    </source>
</evidence>
<feature type="signal peptide" evidence="1">
    <location>
        <begin position="1"/>
        <end position="20"/>
    </location>
</feature>
<dbReference type="AlphaFoldDB" id="A0A147BF97"/>
<sequence>MVPAVAICPFVACMLPLCFSILLVWCQYVSIEVYIYTAQMCPNADCLLICCRCCLCVQPECVSVHADRRKQIGDYSSPVLSSMPLQAWESDSSIEPKEF</sequence>
<name>A0A147BF97_IXORI</name>
<dbReference type="EMBL" id="GEGO01006302">
    <property type="protein sequence ID" value="JAR89102.1"/>
    <property type="molecule type" value="Transcribed_RNA"/>
</dbReference>
<feature type="chain" id="PRO_5007542147" evidence="1">
    <location>
        <begin position="21"/>
        <end position="99"/>
    </location>
</feature>
<reference evidence="2" key="1">
    <citation type="journal article" date="2018" name="PLoS Negl. Trop. Dis.">
        <title>Sialome diversity of ticks revealed by RNAseq of single tick salivary glands.</title>
        <authorList>
            <person name="Perner J."/>
            <person name="Kropackova S."/>
            <person name="Kopacek P."/>
            <person name="Ribeiro J.M."/>
        </authorList>
    </citation>
    <scope>NUCLEOTIDE SEQUENCE</scope>
    <source>
        <strain evidence="2">Siblings of single egg batch collected in Ceske Budejovice</strain>
        <tissue evidence="2">Salivary glands</tissue>
    </source>
</reference>
<proteinExistence type="predicted"/>
<keyword evidence="1" id="KW-0732">Signal</keyword>
<evidence type="ECO:0000256" key="1">
    <source>
        <dbReference type="SAM" id="SignalP"/>
    </source>
</evidence>
<accession>A0A147BF97</accession>
<organism evidence="2">
    <name type="scientific">Ixodes ricinus</name>
    <name type="common">Common tick</name>
    <name type="synonym">Acarus ricinus</name>
    <dbReference type="NCBI Taxonomy" id="34613"/>
    <lineage>
        <taxon>Eukaryota</taxon>
        <taxon>Metazoa</taxon>
        <taxon>Ecdysozoa</taxon>
        <taxon>Arthropoda</taxon>
        <taxon>Chelicerata</taxon>
        <taxon>Arachnida</taxon>
        <taxon>Acari</taxon>
        <taxon>Parasitiformes</taxon>
        <taxon>Ixodida</taxon>
        <taxon>Ixodoidea</taxon>
        <taxon>Ixodidae</taxon>
        <taxon>Ixodinae</taxon>
        <taxon>Ixodes</taxon>
    </lineage>
</organism>